<dbReference type="SUPFAM" id="SSF51045">
    <property type="entry name" value="WW domain"/>
    <property type="match status" value="1"/>
</dbReference>
<dbReference type="PROSITE" id="PS51568">
    <property type="entry name" value="SAM_MT43_SET2_1"/>
    <property type="match status" value="1"/>
</dbReference>
<evidence type="ECO:0000256" key="9">
    <source>
        <dbReference type="ARBA" id="ARBA00022679"/>
    </source>
</evidence>
<comment type="function">
    <text evidence="1">Histone methyltransferase that trimethylates histone H3 'Lys-36' forming H3K36me3. Involved in transcription elongation as well as in transcription repression.</text>
</comment>
<dbReference type="SUPFAM" id="SSF82199">
    <property type="entry name" value="SET domain"/>
    <property type="match status" value="1"/>
</dbReference>
<dbReference type="GO" id="GO:0140955">
    <property type="term" value="F:histone H3K36 trimethyltransferase activity"/>
    <property type="evidence" value="ECO:0007669"/>
    <property type="project" value="UniProtKB-EC"/>
</dbReference>
<evidence type="ECO:0000256" key="13">
    <source>
        <dbReference type="ARBA" id="ARBA00023242"/>
    </source>
</evidence>
<evidence type="ECO:0000256" key="14">
    <source>
        <dbReference type="ARBA" id="ARBA00030091"/>
    </source>
</evidence>
<dbReference type="GO" id="GO:0032259">
    <property type="term" value="P:methylation"/>
    <property type="evidence" value="ECO:0007669"/>
    <property type="project" value="UniProtKB-KW"/>
</dbReference>
<dbReference type="RefSeq" id="XP_062876297.1">
    <property type="nucleotide sequence ID" value="XM_063020227.1"/>
</dbReference>
<keyword evidence="11" id="KW-0805">Transcription regulation</keyword>
<proteinExistence type="predicted"/>
<dbReference type="InterPro" id="IPR025788">
    <property type="entry name" value="Set2_fungi"/>
</dbReference>
<keyword evidence="12" id="KW-0804">Transcription</keyword>
<comment type="catalytic activity">
    <reaction evidence="15">
        <text>L-lysyl(36)-[histone H3] + 3 S-adenosyl-L-methionine = N(6),N(6),N(6)-trimethyl-L-lysyl(36)-[histone H3] + 3 S-adenosyl-L-homocysteine + 3 H(+)</text>
        <dbReference type="Rhea" id="RHEA:60324"/>
        <dbReference type="Rhea" id="RHEA-COMP:9785"/>
        <dbReference type="Rhea" id="RHEA-COMP:15536"/>
        <dbReference type="ChEBI" id="CHEBI:15378"/>
        <dbReference type="ChEBI" id="CHEBI:29969"/>
        <dbReference type="ChEBI" id="CHEBI:57856"/>
        <dbReference type="ChEBI" id="CHEBI:59789"/>
        <dbReference type="ChEBI" id="CHEBI:61961"/>
        <dbReference type="EC" id="2.1.1.359"/>
    </reaction>
</comment>
<feature type="region of interest" description="Disordered" evidence="17">
    <location>
        <begin position="273"/>
        <end position="292"/>
    </location>
</feature>
<evidence type="ECO:0000256" key="4">
    <source>
        <dbReference type="ARBA" id="ARBA00012178"/>
    </source>
</evidence>
<feature type="region of interest" description="Disordered" evidence="17">
    <location>
        <begin position="508"/>
        <end position="540"/>
    </location>
</feature>
<dbReference type="Gene3D" id="2.20.70.10">
    <property type="match status" value="1"/>
</dbReference>
<dbReference type="Pfam" id="PF08236">
    <property type="entry name" value="SRI"/>
    <property type="match status" value="1"/>
</dbReference>
<keyword evidence="10" id="KW-0949">S-adenosyl-L-methionine</keyword>
<dbReference type="InterPro" id="IPR001202">
    <property type="entry name" value="WW_dom"/>
</dbReference>
<dbReference type="InterPro" id="IPR046341">
    <property type="entry name" value="SET_dom_sf"/>
</dbReference>
<dbReference type="PROSITE" id="PS51319">
    <property type="entry name" value="TFIIS_N"/>
    <property type="match status" value="1"/>
</dbReference>
<dbReference type="SUPFAM" id="SSF47676">
    <property type="entry name" value="Conserved domain common to transcription factors TFIIS, elongin A, CRSP70"/>
    <property type="match status" value="1"/>
</dbReference>
<evidence type="ECO:0000256" key="5">
    <source>
        <dbReference type="ARBA" id="ARBA00018028"/>
    </source>
</evidence>
<feature type="domain" description="Post-SET" evidence="20">
    <location>
        <begin position="227"/>
        <end position="243"/>
    </location>
</feature>
<evidence type="ECO:0000256" key="10">
    <source>
        <dbReference type="ARBA" id="ARBA00022691"/>
    </source>
</evidence>
<dbReference type="Gene3D" id="1.10.1740.100">
    <property type="entry name" value="Set2, Rpb1 interacting domain"/>
    <property type="match status" value="1"/>
</dbReference>
<evidence type="ECO:0000259" key="20">
    <source>
        <dbReference type="PROSITE" id="PS50868"/>
    </source>
</evidence>
<feature type="region of interest" description="Disordered" evidence="17">
    <location>
        <begin position="700"/>
        <end position="727"/>
    </location>
</feature>
<evidence type="ECO:0000256" key="11">
    <source>
        <dbReference type="ARBA" id="ARBA00023015"/>
    </source>
</evidence>
<feature type="domain" description="AWS" evidence="21">
    <location>
        <begin position="45"/>
        <end position="101"/>
    </location>
</feature>
<dbReference type="SMART" id="SM00570">
    <property type="entry name" value="AWS"/>
    <property type="match status" value="1"/>
</dbReference>
<dbReference type="SMART" id="SM00508">
    <property type="entry name" value="PostSET"/>
    <property type="match status" value="1"/>
</dbReference>
<keyword evidence="6" id="KW-0158">Chromosome</keyword>
<evidence type="ECO:0000313" key="23">
    <source>
        <dbReference type="EMBL" id="WPK23913.1"/>
    </source>
</evidence>
<organism evidence="23 24">
    <name type="scientific">Australozyma saopauloensis</name>
    <dbReference type="NCBI Taxonomy" id="291208"/>
    <lineage>
        <taxon>Eukaryota</taxon>
        <taxon>Fungi</taxon>
        <taxon>Dikarya</taxon>
        <taxon>Ascomycota</taxon>
        <taxon>Saccharomycotina</taxon>
        <taxon>Pichiomycetes</taxon>
        <taxon>Metschnikowiaceae</taxon>
        <taxon>Australozyma</taxon>
    </lineage>
</organism>
<dbReference type="PROSITE" id="PS50280">
    <property type="entry name" value="SET"/>
    <property type="match status" value="1"/>
</dbReference>
<evidence type="ECO:0000259" key="18">
    <source>
        <dbReference type="PROSITE" id="PS50020"/>
    </source>
</evidence>
<accession>A0AAX4H630</accession>
<evidence type="ECO:0000256" key="7">
    <source>
        <dbReference type="ARBA" id="ARBA00022491"/>
    </source>
</evidence>
<gene>
    <name evidence="23" type="ORF">PUMCH_001163</name>
</gene>
<keyword evidence="24" id="KW-1185">Reference proteome</keyword>
<evidence type="ECO:0000313" key="24">
    <source>
        <dbReference type="Proteomes" id="UP001338582"/>
    </source>
</evidence>
<dbReference type="InterPro" id="IPR044437">
    <property type="entry name" value="SETD2/Set2_SET"/>
</dbReference>
<dbReference type="InterPro" id="IPR017923">
    <property type="entry name" value="TFIIS_N"/>
</dbReference>
<feature type="domain" description="TFIIS N-terminal" evidence="22">
    <location>
        <begin position="351"/>
        <end position="424"/>
    </location>
</feature>
<evidence type="ECO:0000256" key="8">
    <source>
        <dbReference type="ARBA" id="ARBA00022603"/>
    </source>
</evidence>
<keyword evidence="7" id="KW-0678">Repressor</keyword>
<dbReference type="InterPro" id="IPR050777">
    <property type="entry name" value="SET2_Histone-Lys_MeTrsfase"/>
</dbReference>
<sequence length="727" mass="82156">MATVQPQPQQLFKDAPDKTAEALSTFVDITECIYHGKLLGRSGQKETMTCDCVEHWDNALARNLACDEDSNCINRLTSVECINRACLCGDDCSNQRFQKKQYSSVKVVQTEKKGYGLVAEKDIAANQFIYEYIGEVIDEHTFRERMVDYDTRKLRHFYFMMLAKDAFIDATEKGCLARFCNHSCSPNAFVDKWVVGDRLRMGIFAKKAIALGEEITFDYNVDRYGAQLQPCYCGLSNCLGWMGGKTQTDAALLLPDGLSEALGVTPAQERAWLKQNKQSKSTPTPTTESAVNETFVRSLNVGPLTETDVTKAMSALMKSEEPVIIEKLVERVFLTTEPLVNSSIVKLHGYKTLSRVLKENNANEDVVLKILLTLKRWPSVTKNKIELSQIEDIVKDIVKDLKNTEIKDLAQSLLNEWSKLEMAYRIPKNNDNNGAEEGNRGSISPLYGRNARSESPLKTGSTDKSFMNGDDDEDLPEGWQKALDAATNTHYYYHVGLGISKWEKPTGIVPTGPKVKAKKEKTPRSRERVKASPGFSAAKEQEDLFRQQKQEQFNEVLEKEKVLQQLIQQSQQEAAEKKKLEEEARQEKIKKIKEKRRKQEEAASQARDRAKKSPEELWRSTLARYVPNLVKKHESEIGHDNVKGCARELVRVLSAKELKKDPLNKPPASLDGAKIKKLKEFCDAWMEKFLVKYRTKRLRPSLAGNGASSTKTNSEPVRQDSTCIPDS</sequence>
<dbReference type="GO" id="GO:0006355">
    <property type="term" value="P:regulation of DNA-templated transcription"/>
    <property type="evidence" value="ECO:0007669"/>
    <property type="project" value="InterPro"/>
</dbReference>
<dbReference type="GO" id="GO:0005634">
    <property type="term" value="C:nucleus"/>
    <property type="evidence" value="ECO:0007669"/>
    <property type="project" value="UniProtKB-SubCell"/>
</dbReference>
<evidence type="ECO:0000256" key="2">
    <source>
        <dbReference type="ARBA" id="ARBA00004123"/>
    </source>
</evidence>
<dbReference type="PROSITE" id="PS50868">
    <property type="entry name" value="POST_SET"/>
    <property type="match status" value="1"/>
</dbReference>
<dbReference type="PROSITE" id="PS50020">
    <property type="entry name" value="WW_DOMAIN_2"/>
    <property type="match status" value="1"/>
</dbReference>
<dbReference type="InterPro" id="IPR003616">
    <property type="entry name" value="Post-SET_dom"/>
</dbReference>
<feature type="region of interest" description="Disordered" evidence="17">
    <location>
        <begin position="591"/>
        <end position="614"/>
    </location>
</feature>
<evidence type="ECO:0000256" key="1">
    <source>
        <dbReference type="ARBA" id="ARBA00003901"/>
    </source>
</evidence>
<comment type="subcellular location">
    <subcellularLocation>
        <location evidence="3">Chromosome</location>
    </subcellularLocation>
    <subcellularLocation>
        <location evidence="2 16">Nucleus</location>
    </subcellularLocation>
</comment>
<dbReference type="EMBL" id="CP138894">
    <property type="protein sequence ID" value="WPK23913.1"/>
    <property type="molecule type" value="Genomic_DNA"/>
</dbReference>
<dbReference type="EC" id="2.1.1.359" evidence="4"/>
<dbReference type="InterPro" id="IPR035441">
    <property type="entry name" value="TFIIS/LEDGF_dom_sf"/>
</dbReference>
<dbReference type="CDD" id="cd19172">
    <property type="entry name" value="SET_SETD2"/>
    <property type="match status" value="1"/>
</dbReference>
<dbReference type="InterPro" id="IPR001214">
    <property type="entry name" value="SET_dom"/>
</dbReference>
<feature type="compositionally biased region" description="Polar residues" evidence="17">
    <location>
        <begin position="275"/>
        <end position="292"/>
    </location>
</feature>
<keyword evidence="9" id="KW-0808">Transferase</keyword>
<evidence type="ECO:0000256" key="6">
    <source>
        <dbReference type="ARBA" id="ARBA00022454"/>
    </source>
</evidence>
<dbReference type="Pfam" id="PF00856">
    <property type="entry name" value="SET"/>
    <property type="match status" value="1"/>
</dbReference>
<reference evidence="23 24" key="1">
    <citation type="submission" date="2023-10" db="EMBL/GenBank/DDBJ databases">
        <title>Draft Genome Sequence of Candida saopaulonensis from a very Premature Infant with Sepsis.</title>
        <authorList>
            <person name="Ning Y."/>
            <person name="Dai R."/>
            <person name="Xiao M."/>
            <person name="Xu Y."/>
            <person name="Yan Q."/>
            <person name="Zhang L."/>
        </authorList>
    </citation>
    <scope>NUCLEOTIDE SEQUENCE [LARGE SCALE GENOMIC DNA]</scope>
    <source>
        <strain evidence="23 24">19XY460</strain>
    </source>
</reference>
<feature type="compositionally biased region" description="Polar residues" evidence="17">
    <location>
        <begin position="706"/>
        <end position="727"/>
    </location>
</feature>
<dbReference type="InterPro" id="IPR038190">
    <property type="entry name" value="SRI_sf"/>
</dbReference>
<dbReference type="GeneID" id="88172229"/>
<protein>
    <recommendedName>
        <fullName evidence="5">Histone-lysine N-methyltransferase, H3 lysine-36 specific</fullName>
        <ecNumber evidence="4">2.1.1.359</ecNumber>
    </recommendedName>
    <alternativeName>
        <fullName evidence="14">SET domain-containing protein 2</fullName>
    </alternativeName>
</protein>
<dbReference type="AlphaFoldDB" id="A0AAX4H630"/>
<dbReference type="KEGG" id="asau:88172229"/>
<dbReference type="Gene3D" id="2.170.270.10">
    <property type="entry name" value="SET domain"/>
    <property type="match status" value="1"/>
</dbReference>
<dbReference type="SMART" id="SM00456">
    <property type="entry name" value="WW"/>
    <property type="match status" value="1"/>
</dbReference>
<evidence type="ECO:0000259" key="19">
    <source>
        <dbReference type="PROSITE" id="PS50280"/>
    </source>
</evidence>
<dbReference type="Pfam" id="PF00397">
    <property type="entry name" value="WW"/>
    <property type="match status" value="1"/>
</dbReference>
<feature type="region of interest" description="Disordered" evidence="17">
    <location>
        <begin position="427"/>
        <end position="477"/>
    </location>
</feature>
<dbReference type="PROSITE" id="PS51215">
    <property type="entry name" value="AWS"/>
    <property type="match status" value="1"/>
</dbReference>
<feature type="domain" description="WW" evidence="18">
    <location>
        <begin position="473"/>
        <end position="507"/>
    </location>
</feature>
<dbReference type="Pfam" id="PF08711">
    <property type="entry name" value="Med26"/>
    <property type="match status" value="1"/>
</dbReference>
<dbReference type="CDD" id="cd00201">
    <property type="entry name" value="WW"/>
    <property type="match status" value="1"/>
</dbReference>
<dbReference type="PANTHER" id="PTHR22884">
    <property type="entry name" value="SET DOMAIN PROTEINS"/>
    <property type="match status" value="1"/>
</dbReference>
<name>A0AAX4H630_9ASCO</name>
<dbReference type="Pfam" id="PF17907">
    <property type="entry name" value="AWS"/>
    <property type="match status" value="1"/>
</dbReference>
<dbReference type="InterPro" id="IPR036020">
    <property type="entry name" value="WW_dom_sf"/>
</dbReference>
<evidence type="ECO:0000256" key="17">
    <source>
        <dbReference type="SAM" id="MobiDB-lite"/>
    </source>
</evidence>
<dbReference type="FunFam" id="2.170.270.10:FF:000033">
    <property type="entry name" value="Histone-lysine N-methyltransferase"/>
    <property type="match status" value="1"/>
</dbReference>
<feature type="compositionally biased region" description="Basic and acidic residues" evidence="17">
    <location>
        <begin position="520"/>
        <end position="530"/>
    </location>
</feature>
<dbReference type="InterPro" id="IPR006560">
    <property type="entry name" value="AWS_dom"/>
</dbReference>
<evidence type="ECO:0000256" key="3">
    <source>
        <dbReference type="ARBA" id="ARBA00004286"/>
    </source>
</evidence>
<evidence type="ECO:0000256" key="12">
    <source>
        <dbReference type="ARBA" id="ARBA00023163"/>
    </source>
</evidence>
<keyword evidence="8" id="KW-0489">Methyltransferase</keyword>
<feature type="compositionally biased region" description="Polar residues" evidence="17">
    <location>
        <begin position="456"/>
        <end position="465"/>
    </location>
</feature>
<feature type="compositionally biased region" description="Basic and acidic residues" evidence="17">
    <location>
        <begin position="597"/>
        <end position="614"/>
    </location>
</feature>
<evidence type="ECO:0000259" key="21">
    <source>
        <dbReference type="PROSITE" id="PS51215"/>
    </source>
</evidence>
<dbReference type="SMART" id="SM00317">
    <property type="entry name" value="SET"/>
    <property type="match status" value="1"/>
</dbReference>
<evidence type="ECO:0000256" key="16">
    <source>
        <dbReference type="PROSITE-ProRule" id="PRU00649"/>
    </source>
</evidence>
<evidence type="ECO:0000256" key="15">
    <source>
        <dbReference type="ARBA" id="ARBA00047545"/>
    </source>
</evidence>
<feature type="domain" description="SET" evidence="19">
    <location>
        <begin position="103"/>
        <end position="220"/>
    </location>
</feature>
<keyword evidence="13 16" id="KW-0539">Nucleus</keyword>
<dbReference type="InterPro" id="IPR013257">
    <property type="entry name" value="SRI"/>
</dbReference>
<dbReference type="GO" id="GO:0005694">
    <property type="term" value="C:chromosome"/>
    <property type="evidence" value="ECO:0007669"/>
    <property type="project" value="UniProtKB-SubCell"/>
</dbReference>
<evidence type="ECO:0000259" key="22">
    <source>
        <dbReference type="PROSITE" id="PS51319"/>
    </source>
</evidence>
<dbReference type="Proteomes" id="UP001338582">
    <property type="component" value="Chromosome 1"/>
</dbReference>